<dbReference type="Gene3D" id="3.60.21.10">
    <property type="match status" value="1"/>
</dbReference>
<dbReference type="InterPro" id="IPR004843">
    <property type="entry name" value="Calcineurin-like_PHP"/>
</dbReference>
<dbReference type="AlphaFoldDB" id="A0A1T4YX24"/>
<dbReference type="GO" id="GO:0016787">
    <property type="term" value="F:hydrolase activity"/>
    <property type="evidence" value="ECO:0007669"/>
    <property type="project" value="InterPro"/>
</dbReference>
<evidence type="ECO:0000313" key="2">
    <source>
        <dbReference type="EMBL" id="SKB05851.1"/>
    </source>
</evidence>
<dbReference type="PANTHER" id="PTHR39323:SF1">
    <property type="entry name" value="BLR1149 PROTEIN"/>
    <property type="match status" value="1"/>
</dbReference>
<evidence type="ECO:0000259" key="1">
    <source>
        <dbReference type="Pfam" id="PF00149"/>
    </source>
</evidence>
<feature type="domain" description="Calcineurin-like phosphoesterase" evidence="1">
    <location>
        <begin position="3"/>
        <end position="108"/>
    </location>
</feature>
<protein>
    <submittedName>
        <fullName evidence="2">Putative phosphoesterase</fullName>
    </submittedName>
</protein>
<dbReference type="EMBL" id="FUYE01000019">
    <property type="protein sequence ID" value="SKB05851.1"/>
    <property type="molecule type" value="Genomic_DNA"/>
</dbReference>
<dbReference type="Proteomes" id="UP000190774">
    <property type="component" value="Unassembled WGS sequence"/>
</dbReference>
<organism evidence="2 3">
    <name type="scientific">Prosthecobacter debontii</name>
    <dbReference type="NCBI Taxonomy" id="48467"/>
    <lineage>
        <taxon>Bacteria</taxon>
        <taxon>Pseudomonadati</taxon>
        <taxon>Verrucomicrobiota</taxon>
        <taxon>Verrucomicrobiia</taxon>
        <taxon>Verrucomicrobiales</taxon>
        <taxon>Verrucomicrobiaceae</taxon>
        <taxon>Prosthecobacter</taxon>
    </lineage>
</organism>
<proteinExistence type="predicted"/>
<dbReference type="STRING" id="48467.SAMN02745166_04355"/>
<name>A0A1T4YX24_9BACT</name>
<sequence length="200" mass="22376">MALADVHYGYEVHRSRQGALLPKWGMQQCGETLFSLIDDYQPQRLILVGDIMDGSFSAAETGLFLDQLRERVPELILVEGNHDRPALRRGWSLIRSHCEEGFFFTHGHEGIAPPSMDIEPRFSPSSLIAITGHEHPAISLTDGAGLRLKLPALIQQQCSQHREHWILPAFSPWAAGGRFQPSSTVLATWACTAKRVWKIV</sequence>
<dbReference type="Pfam" id="PF00149">
    <property type="entry name" value="Metallophos"/>
    <property type="match status" value="1"/>
</dbReference>
<accession>A0A1T4YX24</accession>
<keyword evidence="3" id="KW-1185">Reference proteome</keyword>
<reference evidence="3" key="1">
    <citation type="submission" date="2017-02" db="EMBL/GenBank/DDBJ databases">
        <authorList>
            <person name="Varghese N."/>
            <person name="Submissions S."/>
        </authorList>
    </citation>
    <scope>NUCLEOTIDE SEQUENCE [LARGE SCALE GENOMIC DNA]</scope>
    <source>
        <strain evidence="3">ATCC 700200</strain>
    </source>
</reference>
<dbReference type="PANTHER" id="PTHR39323">
    <property type="entry name" value="BLR1149 PROTEIN"/>
    <property type="match status" value="1"/>
</dbReference>
<dbReference type="SUPFAM" id="SSF56300">
    <property type="entry name" value="Metallo-dependent phosphatases"/>
    <property type="match status" value="1"/>
</dbReference>
<gene>
    <name evidence="2" type="ORF">SAMN02745166_04355</name>
</gene>
<dbReference type="InterPro" id="IPR029052">
    <property type="entry name" value="Metallo-depent_PP-like"/>
</dbReference>
<evidence type="ECO:0000313" key="3">
    <source>
        <dbReference type="Proteomes" id="UP000190774"/>
    </source>
</evidence>